<evidence type="ECO:0000256" key="2">
    <source>
        <dbReference type="SAM" id="MobiDB-lite"/>
    </source>
</evidence>
<protein>
    <submittedName>
        <fullName evidence="3">Uncharacterized protein</fullName>
    </submittedName>
</protein>
<proteinExistence type="predicted"/>
<dbReference type="Proteomes" id="UP000252519">
    <property type="component" value="Unassembled WGS sequence"/>
</dbReference>
<feature type="coiled-coil region" evidence="1">
    <location>
        <begin position="129"/>
        <end position="182"/>
    </location>
</feature>
<accession>A0A368F1H1</accession>
<feature type="compositionally biased region" description="Basic and acidic residues" evidence="2">
    <location>
        <begin position="59"/>
        <end position="87"/>
    </location>
</feature>
<dbReference type="EMBL" id="JOJR01009924">
    <property type="protein sequence ID" value="RCN25923.1"/>
    <property type="molecule type" value="Genomic_DNA"/>
</dbReference>
<feature type="non-terminal residue" evidence="3">
    <location>
        <position position="1"/>
    </location>
</feature>
<feature type="region of interest" description="Disordered" evidence="2">
    <location>
        <begin position="33"/>
        <end position="93"/>
    </location>
</feature>
<organism evidence="3 4">
    <name type="scientific">Ancylostoma caninum</name>
    <name type="common">Dog hookworm</name>
    <dbReference type="NCBI Taxonomy" id="29170"/>
    <lineage>
        <taxon>Eukaryota</taxon>
        <taxon>Metazoa</taxon>
        <taxon>Ecdysozoa</taxon>
        <taxon>Nematoda</taxon>
        <taxon>Chromadorea</taxon>
        <taxon>Rhabditida</taxon>
        <taxon>Rhabditina</taxon>
        <taxon>Rhabditomorpha</taxon>
        <taxon>Strongyloidea</taxon>
        <taxon>Ancylostomatidae</taxon>
        <taxon>Ancylostomatinae</taxon>
        <taxon>Ancylostoma</taxon>
    </lineage>
</organism>
<name>A0A368F1H1_ANCCA</name>
<evidence type="ECO:0000313" key="3">
    <source>
        <dbReference type="EMBL" id="RCN25923.1"/>
    </source>
</evidence>
<evidence type="ECO:0000256" key="1">
    <source>
        <dbReference type="SAM" id="Coils"/>
    </source>
</evidence>
<evidence type="ECO:0000313" key="4">
    <source>
        <dbReference type="Proteomes" id="UP000252519"/>
    </source>
</evidence>
<keyword evidence="4" id="KW-1185">Reference proteome</keyword>
<gene>
    <name evidence="3" type="ORF">ANCCAN_28361</name>
</gene>
<dbReference type="OrthoDB" id="5791247at2759"/>
<feature type="compositionally biased region" description="Polar residues" evidence="2">
    <location>
        <begin position="47"/>
        <end position="57"/>
    </location>
</feature>
<sequence length="204" mass="22712">KEKYSGTGGGPGPRVAKLPPYLDPLVDLLGEKHLEHGVPGIEDEPPSEQNLDLSGDTSDNERIAFDVERKPTRKELQPEKSIEDACSKDAASPEVLVVSEKRTAREKGKTAASSARETLSLFKDKRSILWEEETKLARMRQEQAQMEMEMIAARLEEAKLGVELKKVQLEQARLELERMRGAPAAPTPAPTPPVSYPYPTYFNM</sequence>
<comment type="caution">
    <text evidence="3">The sequence shown here is derived from an EMBL/GenBank/DDBJ whole genome shotgun (WGS) entry which is preliminary data.</text>
</comment>
<reference evidence="3 4" key="1">
    <citation type="submission" date="2014-10" db="EMBL/GenBank/DDBJ databases">
        <title>Draft genome of the hookworm Ancylostoma caninum.</title>
        <authorList>
            <person name="Mitreva M."/>
        </authorList>
    </citation>
    <scope>NUCLEOTIDE SEQUENCE [LARGE SCALE GENOMIC DNA]</scope>
    <source>
        <strain evidence="3 4">Baltimore</strain>
    </source>
</reference>
<dbReference type="AlphaFoldDB" id="A0A368F1H1"/>
<keyword evidence="1" id="KW-0175">Coiled coil</keyword>